<proteinExistence type="predicted"/>
<dbReference type="Proteomes" id="UP000800097">
    <property type="component" value="Unassembled WGS sequence"/>
</dbReference>
<keyword evidence="7" id="KW-1185">Reference proteome</keyword>
<dbReference type="EMBL" id="ML986487">
    <property type="protein sequence ID" value="KAF2279032.1"/>
    <property type="molecule type" value="Genomic_DNA"/>
</dbReference>
<dbReference type="AlphaFoldDB" id="A0A6A6JR56"/>
<sequence length="384" mass="43729">MTHPFLDPSESPDIAPLPVRRAVQLRESTLVNSISNPYRPSKLTTSLGNGVLNPYIYDPNLPVAILGAVIFPAVSLFLVYQYFRYRSWFFWAAVIGVLMEATGFLCRVISAHHEHQDLPFLVAFLMILLAPSFLAAACYTAFSRVVWFSCPTHALDFKTLWCFPRWITPTFVIFDLVSFLIQLVGGGLISSAYDRDPSLDRSIETSEKKMLPGRIILILGLILQMSCFASFAVIAVRYFVISRKWREEDLGDWAMWRRLSGMINTAAAFITLRAIYRTVEIPHDKDTGLKYLQSHEWCFWVFDALPILATLVVFAVWHPGRYLPRSYTGLALDKRRAIQQKEEIRPPSFVGKVDGSQEIHEDELREFRPEDFGDARVVGRSGPV</sequence>
<keyword evidence="4 5" id="KW-0472">Membrane</keyword>
<evidence type="ECO:0000256" key="4">
    <source>
        <dbReference type="ARBA" id="ARBA00023136"/>
    </source>
</evidence>
<gene>
    <name evidence="6" type="ORF">EI97DRAFT_431252</name>
</gene>
<dbReference type="PANTHER" id="PTHR31465">
    <property type="entry name" value="PROTEIN RTA1-RELATED"/>
    <property type="match status" value="1"/>
</dbReference>
<dbReference type="Pfam" id="PF04479">
    <property type="entry name" value="RTA1"/>
    <property type="match status" value="1"/>
</dbReference>
<evidence type="ECO:0000256" key="3">
    <source>
        <dbReference type="ARBA" id="ARBA00022989"/>
    </source>
</evidence>
<feature type="transmembrane region" description="Helical" evidence="5">
    <location>
        <begin position="63"/>
        <end position="83"/>
    </location>
</feature>
<dbReference type="OrthoDB" id="3358017at2759"/>
<feature type="transmembrane region" description="Helical" evidence="5">
    <location>
        <begin position="214"/>
        <end position="239"/>
    </location>
</feature>
<evidence type="ECO:0000256" key="1">
    <source>
        <dbReference type="ARBA" id="ARBA00004141"/>
    </source>
</evidence>
<dbReference type="RefSeq" id="XP_033656571.1">
    <property type="nucleotide sequence ID" value="XM_033797889.1"/>
</dbReference>
<feature type="transmembrane region" description="Helical" evidence="5">
    <location>
        <begin position="89"/>
        <end position="109"/>
    </location>
</feature>
<evidence type="ECO:0000313" key="6">
    <source>
        <dbReference type="EMBL" id="KAF2279032.1"/>
    </source>
</evidence>
<comment type="subcellular location">
    <subcellularLocation>
        <location evidence="1">Membrane</location>
        <topology evidence="1">Multi-pass membrane protein</topology>
    </subcellularLocation>
</comment>
<dbReference type="PANTHER" id="PTHR31465:SF28">
    <property type="entry name" value="DOMAIN PROTEIN, PUTATIVE-RELATED"/>
    <property type="match status" value="1"/>
</dbReference>
<feature type="transmembrane region" description="Helical" evidence="5">
    <location>
        <begin position="297"/>
        <end position="317"/>
    </location>
</feature>
<accession>A0A6A6JR56</accession>
<dbReference type="GO" id="GO:0016020">
    <property type="term" value="C:membrane"/>
    <property type="evidence" value="ECO:0007669"/>
    <property type="project" value="UniProtKB-SubCell"/>
</dbReference>
<evidence type="ECO:0008006" key="8">
    <source>
        <dbReference type="Google" id="ProtNLM"/>
    </source>
</evidence>
<feature type="transmembrane region" description="Helical" evidence="5">
    <location>
        <begin position="121"/>
        <end position="146"/>
    </location>
</feature>
<evidence type="ECO:0000313" key="7">
    <source>
        <dbReference type="Proteomes" id="UP000800097"/>
    </source>
</evidence>
<keyword evidence="3 5" id="KW-1133">Transmembrane helix</keyword>
<feature type="transmembrane region" description="Helical" evidence="5">
    <location>
        <begin position="259"/>
        <end position="276"/>
    </location>
</feature>
<keyword evidence="2 5" id="KW-0812">Transmembrane</keyword>
<reference evidence="6" key="1">
    <citation type="journal article" date="2020" name="Stud. Mycol.">
        <title>101 Dothideomycetes genomes: a test case for predicting lifestyles and emergence of pathogens.</title>
        <authorList>
            <person name="Haridas S."/>
            <person name="Albert R."/>
            <person name="Binder M."/>
            <person name="Bloem J."/>
            <person name="Labutti K."/>
            <person name="Salamov A."/>
            <person name="Andreopoulos B."/>
            <person name="Baker S."/>
            <person name="Barry K."/>
            <person name="Bills G."/>
            <person name="Bluhm B."/>
            <person name="Cannon C."/>
            <person name="Castanera R."/>
            <person name="Culley D."/>
            <person name="Daum C."/>
            <person name="Ezra D."/>
            <person name="Gonzalez J."/>
            <person name="Henrissat B."/>
            <person name="Kuo A."/>
            <person name="Liang C."/>
            <person name="Lipzen A."/>
            <person name="Lutzoni F."/>
            <person name="Magnuson J."/>
            <person name="Mondo S."/>
            <person name="Nolan M."/>
            <person name="Ohm R."/>
            <person name="Pangilinan J."/>
            <person name="Park H.-J."/>
            <person name="Ramirez L."/>
            <person name="Alfaro M."/>
            <person name="Sun H."/>
            <person name="Tritt A."/>
            <person name="Yoshinaga Y."/>
            <person name="Zwiers L.-H."/>
            <person name="Turgeon B."/>
            <person name="Goodwin S."/>
            <person name="Spatafora J."/>
            <person name="Crous P."/>
            <person name="Grigoriev I."/>
        </authorList>
    </citation>
    <scope>NUCLEOTIDE SEQUENCE</scope>
    <source>
        <strain evidence="6">CBS 379.55</strain>
    </source>
</reference>
<name>A0A6A6JR56_WESOR</name>
<dbReference type="InterPro" id="IPR007568">
    <property type="entry name" value="RTA1"/>
</dbReference>
<evidence type="ECO:0000256" key="2">
    <source>
        <dbReference type="ARBA" id="ARBA00022692"/>
    </source>
</evidence>
<protein>
    <recommendedName>
        <fullName evidence="8">RTA1-domain-containing protein</fullName>
    </recommendedName>
</protein>
<evidence type="ECO:0000256" key="5">
    <source>
        <dbReference type="SAM" id="Phobius"/>
    </source>
</evidence>
<dbReference type="GeneID" id="54551064"/>
<organism evidence="6 7">
    <name type="scientific">Westerdykella ornata</name>
    <dbReference type="NCBI Taxonomy" id="318751"/>
    <lineage>
        <taxon>Eukaryota</taxon>
        <taxon>Fungi</taxon>
        <taxon>Dikarya</taxon>
        <taxon>Ascomycota</taxon>
        <taxon>Pezizomycotina</taxon>
        <taxon>Dothideomycetes</taxon>
        <taxon>Pleosporomycetidae</taxon>
        <taxon>Pleosporales</taxon>
        <taxon>Sporormiaceae</taxon>
        <taxon>Westerdykella</taxon>
    </lineage>
</organism>